<sequence>MTATLRAKQAEKNEKAIRELMKLEANKTCFDCKEKRPMYLCLELGTFVCTNCAGIHRSQLRRVKGVGMAEFTEEEVEHAKQMGNEGAEKVWLATWNPAQFEKPDPTERIKVEKFMKMKYDEKRFFKPLVKDSKKESKKNKNDLFEQEQLPKEEPKKKTTKAKVDQIVKEQVVEAAPIQTAPVQQTITTPPQQAEQESKPVAEASPEADLLFNGTSSNSFFQLGGPNSNTNQSQTSSASTANNTAQGIMSLFGNTNAPPISNPGQFIPPPYNQYPQQPNINQWPNQQVQWGQQVQNIPMQANNWGVQPQPQQPPAPTWGVQQTVSNPWNNQNWGQTVQAPPVTIPQNPWNQQIPSQQNPWGITAPNPASTQMQPSSASNPWNTSAPTQQIQSNPWGAPTQATTAQNVWGAPSAGNDTTNKPFNPFD</sequence>
<evidence type="ECO:0000256" key="2">
    <source>
        <dbReference type="SAM" id="MobiDB-lite"/>
    </source>
</evidence>
<keyword evidence="1" id="KW-0862">Zinc</keyword>
<dbReference type="CDD" id="cd08838">
    <property type="entry name" value="ArfGap_AGFG"/>
    <property type="match status" value="1"/>
</dbReference>
<proteinExistence type="predicted"/>
<comment type="caution">
    <text evidence="4">The sequence shown here is derived from an EMBL/GenBank/DDBJ whole genome shotgun (WGS) entry which is preliminary data.</text>
</comment>
<dbReference type="Gene3D" id="1.10.220.150">
    <property type="entry name" value="Arf GTPase activating protein"/>
    <property type="match status" value="1"/>
</dbReference>
<feature type="compositionally biased region" description="Low complexity" evidence="2">
    <location>
        <begin position="181"/>
        <end position="194"/>
    </location>
</feature>
<evidence type="ECO:0000259" key="3">
    <source>
        <dbReference type="PROSITE" id="PS50115"/>
    </source>
</evidence>
<feature type="compositionally biased region" description="Polar residues" evidence="2">
    <location>
        <begin position="357"/>
        <end position="405"/>
    </location>
</feature>
<reference evidence="4 5" key="1">
    <citation type="submission" date="2019-03" db="EMBL/GenBank/DDBJ databases">
        <title>Single cell metagenomics reveals metabolic interactions within the superorganism composed of flagellate Streblomastix strix and complex community of Bacteroidetes bacteria on its surface.</title>
        <authorList>
            <person name="Treitli S.C."/>
            <person name="Kolisko M."/>
            <person name="Husnik F."/>
            <person name="Keeling P."/>
            <person name="Hampl V."/>
        </authorList>
    </citation>
    <scope>NUCLEOTIDE SEQUENCE [LARGE SCALE GENOMIC DNA]</scope>
    <source>
        <strain evidence="4">ST1C</strain>
    </source>
</reference>
<dbReference type="PROSITE" id="PS50115">
    <property type="entry name" value="ARFGAP"/>
    <property type="match status" value="1"/>
</dbReference>
<protein>
    <submittedName>
        <fullName evidence="4">Putative Arf GTPase activating protein</fullName>
    </submittedName>
</protein>
<feature type="region of interest" description="Disordered" evidence="2">
    <location>
        <begin position="181"/>
        <end position="271"/>
    </location>
</feature>
<evidence type="ECO:0000313" key="5">
    <source>
        <dbReference type="Proteomes" id="UP000324800"/>
    </source>
</evidence>
<feature type="domain" description="Arf-GAP" evidence="3">
    <location>
        <begin position="14"/>
        <end position="135"/>
    </location>
</feature>
<dbReference type="GO" id="GO:0008270">
    <property type="term" value="F:zinc ion binding"/>
    <property type="evidence" value="ECO:0007669"/>
    <property type="project" value="UniProtKB-KW"/>
</dbReference>
<dbReference type="Proteomes" id="UP000324800">
    <property type="component" value="Unassembled WGS sequence"/>
</dbReference>
<accession>A0A5J4WHD5</accession>
<feature type="region of interest" description="Disordered" evidence="2">
    <location>
        <begin position="131"/>
        <end position="161"/>
    </location>
</feature>
<name>A0A5J4WHD5_9EUKA</name>
<gene>
    <name evidence="4" type="ORF">EZS28_010000</name>
</gene>
<keyword evidence="1" id="KW-0479">Metal-binding</keyword>
<organism evidence="4 5">
    <name type="scientific">Streblomastix strix</name>
    <dbReference type="NCBI Taxonomy" id="222440"/>
    <lineage>
        <taxon>Eukaryota</taxon>
        <taxon>Metamonada</taxon>
        <taxon>Preaxostyla</taxon>
        <taxon>Oxymonadida</taxon>
        <taxon>Streblomastigidae</taxon>
        <taxon>Streblomastix</taxon>
    </lineage>
</organism>
<dbReference type="EMBL" id="SNRW01001937">
    <property type="protein sequence ID" value="KAA6394474.1"/>
    <property type="molecule type" value="Genomic_DNA"/>
</dbReference>
<dbReference type="PANTHER" id="PTHR46085">
    <property type="entry name" value="ARFGAP/RECO-RELATED"/>
    <property type="match status" value="1"/>
</dbReference>
<dbReference type="InterPro" id="IPR001164">
    <property type="entry name" value="ArfGAP_dom"/>
</dbReference>
<evidence type="ECO:0000256" key="1">
    <source>
        <dbReference type="PROSITE-ProRule" id="PRU00288"/>
    </source>
</evidence>
<dbReference type="InterPro" id="IPR038508">
    <property type="entry name" value="ArfGAP_dom_sf"/>
</dbReference>
<keyword evidence="1" id="KW-0863">Zinc-finger</keyword>
<feature type="compositionally biased region" description="Polar residues" evidence="2">
    <location>
        <begin position="251"/>
        <end position="263"/>
    </location>
</feature>
<dbReference type="Pfam" id="PF01412">
    <property type="entry name" value="ArfGap"/>
    <property type="match status" value="1"/>
</dbReference>
<dbReference type="GO" id="GO:0005096">
    <property type="term" value="F:GTPase activator activity"/>
    <property type="evidence" value="ECO:0007669"/>
    <property type="project" value="InterPro"/>
</dbReference>
<dbReference type="InterPro" id="IPR044820">
    <property type="entry name" value="AGD14-like"/>
</dbReference>
<dbReference type="OrthoDB" id="6036at2759"/>
<dbReference type="AlphaFoldDB" id="A0A5J4WHD5"/>
<feature type="compositionally biased region" description="Polar residues" evidence="2">
    <location>
        <begin position="413"/>
        <end position="425"/>
    </location>
</feature>
<dbReference type="InterPro" id="IPR037278">
    <property type="entry name" value="ARFGAP/RecO"/>
</dbReference>
<dbReference type="SUPFAM" id="SSF57863">
    <property type="entry name" value="ArfGap/RecO-like zinc finger"/>
    <property type="match status" value="1"/>
</dbReference>
<dbReference type="SMART" id="SM00105">
    <property type="entry name" value="ArfGap"/>
    <property type="match status" value="1"/>
</dbReference>
<evidence type="ECO:0000313" key="4">
    <source>
        <dbReference type="EMBL" id="KAA6394474.1"/>
    </source>
</evidence>
<feature type="region of interest" description="Disordered" evidence="2">
    <location>
        <begin position="357"/>
        <end position="425"/>
    </location>
</feature>
<dbReference type="PANTHER" id="PTHR46085:SF3">
    <property type="entry name" value="ARF GTPASE ACTIVATING PROTEIN"/>
    <property type="match status" value="1"/>
</dbReference>
<feature type="compositionally biased region" description="Low complexity" evidence="2">
    <location>
        <begin position="226"/>
        <end position="245"/>
    </location>
</feature>
<dbReference type="PRINTS" id="PR00405">
    <property type="entry name" value="REVINTRACTNG"/>
</dbReference>